<name>A0ABS6YHF3_9ACTN</name>
<dbReference type="NCBIfam" id="TIGR03083">
    <property type="entry name" value="maleylpyruvate isomerase family mycothiol-dependent enzyme"/>
    <property type="match status" value="1"/>
</dbReference>
<comment type="caution">
    <text evidence="3">The sequence shown here is derived from an EMBL/GenBank/DDBJ whole genome shotgun (WGS) entry which is preliminary data.</text>
</comment>
<dbReference type="EMBL" id="WMBF01000022">
    <property type="protein sequence ID" value="MBW5420827.1"/>
    <property type="molecule type" value="Genomic_DNA"/>
</dbReference>
<gene>
    <name evidence="3" type="ORF">GKQ77_04485</name>
</gene>
<reference evidence="3 4" key="1">
    <citation type="submission" date="2019-11" db="EMBL/GenBank/DDBJ databases">
        <authorList>
            <person name="Ay H."/>
        </authorList>
    </citation>
    <scope>NUCLEOTIDE SEQUENCE [LARGE SCALE GENOMIC DNA]</scope>
    <source>
        <strain evidence="3 4">BG9H</strain>
    </source>
</reference>
<evidence type="ECO:0000313" key="3">
    <source>
        <dbReference type="EMBL" id="MBW5420827.1"/>
    </source>
</evidence>
<feature type="compositionally biased region" description="Low complexity" evidence="1">
    <location>
        <begin position="1"/>
        <end position="25"/>
    </location>
</feature>
<dbReference type="InterPro" id="IPR034660">
    <property type="entry name" value="DinB/YfiT-like"/>
</dbReference>
<evidence type="ECO:0000256" key="1">
    <source>
        <dbReference type="SAM" id="MobiDB-lite"/>
    </source>
</evidence>
<dbReference type="Gene3D" id="1.20.120.450">
    <property type="entry name" value="dinb family like domain"/>
    <property type="match status" value="1"/>
</dbReference>
<dbReference type="InterPro" id="IPR017517">
    <property type="entry name" value="Maleyloyr_isom"/>
</dbReference>
<proteinExistence type="predicted"/>
<evidence type="ECO:0000313" key="4">
    <source>
        <dbReference type="Proteomes" id="UP001197114"/>
    </source>
</evidence>
<dbReference type="RefSeq" id="WP_219687391.1">
    <property type="nucleotide sequence ID" value="NZ_WMBF01000022.1"/>
</dbReference>
<accession>A0ABS6YHF3</accession>
<dbReference type="SUPFAM" id="SSF109854">
    <property type="entry name" value="DinB/YfiT-like putative metalloenzymes"/>
    <property type="match status" value="1"/>
</dbReference>
<sequence>MTGDIPSGDTPSSDISSSDTPSGDILDLGPQARLVARLAERATDEQLAAPTPCPDYAVRHLLGHLVGLAQAFEQAARKEFGPGLDTAPDSFLPDVGPGWRDELPRALDALAGAWRDPAAWQGMTRAGGVDLPGEVAGLVALDELVVHGWDLARATGQEYGPDEASLEAAWALLTPTGDGGEGPDGLFGKPVPVPEEAPLLDRVIGLSGRDPGWRPAA</sequence>
<dbReference type="InterPro" id="IPR017520">
    <property type="entry name" value="CHP03086"/>
</dbReference>
<protein>
    <submittedName>
        <fullName evidence="3">TIGR03086 family protein</fullName>
    </submittedName>
</protein>
<organism evidence="3 4">
    <name type="scientific">Streptomyces anatolicus</name>
    <dbReference type="NCBI Taxonomy" id="2675858"/>
    <lineage>
        <taxon>Bacteria</taxon>
        <taxon>Bacillati</taxon>
        <taxon>Actinomycetota</taxon>
        <taxon>Actinomycetes</taxon>
        <taxon>Kitasatosporales</taxon>
        <taxon>Streptomycetaceae</taxon>
        <taxon>Streptomyces</taxon>
    </lineage>
</organism>
<keyword evidence="4" id="KW-1185">Reference proteome</keyword>
<dbReference type="InterPro" id="IPR024344">
    <property type="entry name" value="MDMPI_metal-binding"/>
</dbReference>
<dbReference type="Proteomes" id="UP001197114">
    <property type="component" value="Unassembled WGS sequence"/>
</dbReference>
<evidence type="ECO:0000259" key="2">
    <source>
        <dbReference type="Pfam" id="PF11716"/>
    </source>
</evidence>
<dbReference type="Pfam" id="PF11716">
    <property type="entry name" value="MDMPI_N"/>
    <property type="match status" value="1"/>
</dbReference>
<feature type="domain" description="Mycothiol-dependent maleylpyruvate isomerase metal-binding" evidence="2">
    <location>
        <begin position="31"/>
        <end position="152"/>
    </location>
</feature>
<dbReference type="NCBIfam" id="TIGR03086">
    <property type="entry name" value="TIGR03086 family metal-binding protein"/>
    <property type="match status" value="1"/>
</dbReference>
<feature type="region of interest" description="Disordered" evidence="1">
    <location>
        <begin position="1"/>
        <end position="27"/>
    </location>
</feature>